<reference evidence="1 2" key="1">
    <citation type="submission" date="2018-02" db="EMBL/GenBank/DDBJ databases">
        <title>Draft Genome of Achromobacter spanius stain 6.</title>
        <authorList>
            <person name="Gunasekera T.S."/>
            <person name="Radwan O."/>
            <person name="Ruiz O.N."/>
        </authorList>
    </citation>
    <scope>NUCLEOTIDE SEQUENCE [LARGE SCALE GENOMIC DNA]</scope>
    <source>
        <strain evidence="1 2">6</strain>
    </source>
</reference>
<evidence type="ECO:0000313" key="1">
    <source>
        <dbReference type="EMBL" id="PPA75651.1"/>
    </source>
</evidence>
<dbReference type="RefSeq" id="WP_046805877.1">
    <property type="nucleotide sequence ID" value="NZ_PREU01000005.1"/>
</dbReference>
<dbReference type="AlphaFoldDB" id="A0A2S5GS34"/>
<protein>
    <submittedName>
        <fullName evidence="1">Diguanylate cyclase</fullName>
    </submittedName>
</protein>
<name>A0A2S5GS34_9BURK</name>
<dbReference type="EMBL" id="PREU01000005">
    <property type="protein sequence ID" value="PPA75651.1"/>
    <property type="molecule type" value="Genomic_DNA"/>
</dbReference>
<sequence>MDIFTTIHTHIAALGLPLYAVSASAVQKADTPILLTLHWHGFKPDRTAIAQPLRSVAASALQLNQRWNHYAEIDEAVLEAGWRLGAWDVERVAHPGWCRLNAPLEEAVACRRAFADYSDLPGGQERVALEAPDHSALMELAARKGYLRWMFRPRKNGIWNQTDADDATVDAEGGRTQPCPVHAAPAAQLQKRVTFRLGKAVGIWVCGDARR</sequence>
<comment type="caution">
    <text evidence="1">The sequence shown here is derived from an EMBL/GenBank/DDBJ whole genome shotgun (WGS) entry which is preliminary data.</text>
</comment>
<evidence type="ECO:0000313" key="2">
    <source>
        <dbReference type="Proteomes" id="UP000239990"/>
    </source>
</evidence>
<organism evidence="1 2">
    <name type="scientific">Achromobacter spanius</name>
    <dbReference type="NCBI Taxonomy" id="217203"/>
    <lineage>
        <taxon>Bacteria</taxon>
        <taxon>Pseudomonadati</taxon>
        <taxon>Pseudomonadota</taxon>
        <taxon>Betaproteobacteria</taxon>
        <taxon>Burkholderiales</taxon>
        <taxon>Alcaligenaceae</taxon>
        <taxon>Achromobacter</taxon>
    </lineage>
</organism>
<accession>A0A2S5GS34</accession>
<proteinExistence type="predicted"/>
<gene>
    <name evidence="1" type="ORF">C4E15_12680</name>
</gene>
<dbReference type="Proteomes" id="UP000239990">
    <property type="component" value="Unassembled WGS sequence"/>
</dbReference>
<dbReference type="OrthoDB" id="8534240at2"/>